<dbReference type="GO" id="GO:0016020">
    <property type="term" value="C:membrane"/>
    <property type="evidence" value="ECO:0007669"/>
    <property type="project" value="InterPro"/>
</dbReference>
<gene>
    <name evidence="2" type="ORF">COX02_01645</name>
</gene>
<dbReference type="Gene3D" id="3.90.70.10">
    <property type="entry name" value="Cysteine proteinases"/>
    <property type="match status" value="1"/>
</dbReference>
<organism evidence="2 3">
    <name type="scientific">Candidatus Vogelbacteria bacterium CG22_combo_CG10-13_8_21_14_all_37_9</name>
    <dbReference type="NCBI Taxonomy" id="1975046"/>
    <lineage>
        <taxon>Bacteria</taxon>
        <taxon>Candidatus Vogeliibacteriota</taxon>
    </lineage>
</organism>
<evidence type="ECO:0000313" key="3">
    <source>
        <dbReference type="Proteomes" id="UP000229334"/>
    </source>
</evidence>
<reference evidence="2 3" key="1">
    <citation type="submission" date="2017-09" db="EMBL/GenBank/DDBJ databases">
        <title>Depth-based differentiation of microbial function through sediment-hosted aquifers and enrichment of novel symbionts in the deep terrestrial subsurface.</title>
        <authorList>
            <person name="Probst A.J."/>
            <person name="Ladd B."/>
            <person name="Jarett J.K."/>
            <person name="Geller-Mcgrath D.E."/>
            <person name="Sieber C.M."/>
            <person name="Emerson J.B."/>
            <person name="Anantharaman K."/>
            <person name="Thomas B.C."/>
            <person name="Malmstrom R."/>
            <person name="Stieglmeier M."/>
            <person name="Klingl A."/>
            <person name="Woyke T."/>
            <person name="Ryan C.M."/>
            <person name="Banfield J.F."/>
        </authorList>
    </citation>
    <scope>NUCLEOTIDE SEQUENCE [LARGE SCALE GENOMIC DNA]</scope>
    <source>
        <strain evidence="2">CG22_combo_CG10-13_8_21_14_all_37_9</strain>
    </source>
</reference>
<feature type="domain" description="Peptidase C39" evidence="1">
    <location>
        <begin position="20"/>
        <end position="164"/>
    </location>
</feature>
<dbReference type="AlphaFoldDB" id="A0A2H0BKN3"/>
<dbReference type="GO" id="GO:0008233">
    <property type="term" value="F:peptidase activity"/>
    <property type="evidence" value="ECO:0007669"/>
    <property type="project" value="InterPro"/>
</dbReference>
<sequence length="165" mass="18644">MLKPSPLSQYLDVSDPDWQTRACGIIALKMVLDSLNYQTPSADKMIAEGLKQEAYLPGIGWKHVGLANLAKFYGAQARNYDWLDLSLSEAEKELTKYLGQTPILASIFKQFEPDNPGGHLIVLIGLENNRIIYADPEIKDHNKIICSIKKEKFLQGWKRRVIVVT</sequence>
<accession>A0A2H0BKN3</accession>
<dbReference type="GO" id="GO:0005524">
    <property type="term" value="F:ATP binding"/>
    <property type="evidence" value="ECO:0007669"/>
    <property type="project" value="InterPro"/>
</dbReference>
<dbReference type="GO" id="GO:0006508">
    <property type="term" value="P:proteolysis"/>
    <property type="evidence" value="ECO:0007669"/>
    <property type="project" value="InterPro"/>
</dbReference>
<dbReference type="EMBL" id="PCSX01000026">
    <property type="protein sequence ID" value="PIP58191.1"/>
    <property type="molecule type" value="Genomic_DNA"/>
</dbReference>
<evidence type="ECO:0000313" key="2">
    <source>
        <dbReference type="EMBL" id="PIP58191.1"/>
    </source>
</evidence>
<name>A0A2H0BKN3_9BACT</name>
<evidence type="ECO:0000259" key="1">
    <source>
        <dbReference type="Pfam" id="PF03412"/>
    </source>
</evidence>
<proteinExistence type="predicted"/>
<dbReference type="InterPro" id="IPR005074">
    <property type="entry name" value="Peptidase_C39"/>
</dbReference>
<protein>
    <recommendedName>
        <fullName evidence="1">Peptidase C39 domain-containing protein</fullName>
    </recommendedName>
</protein>
<dbReference type="Proteomes" id="UP000229334">
    <property type="component" value="Unassembled WGS sequence"/>
</dbReference>
<dbReference type="Pfam" id="PF03412">
    <property type="entry name" value="Peptidase_C39"/>
    <property type="match status" value="1"/>
</dbReference>
<comment type="caution">
    <text evidence="2">The sequence shown here is derived from an EMBL/GenBank/DDBJ whole genome shotgun (WGS) entry which is preliminary data.</text>
</comment>